<keyword evidence="1" id="KW-1133">Transmembrane helix</keyword>
<feature type="domain" description="AsmA" evidence="2">
    <location>
        <begin position="1"/>
        <end position="92"/>
    </location>
</feature>
<accession>A0A2X2TDP0</accession>
<feature type="transmembrane region" description="Helical" evidence="1">
    <location>
        <begin position="7"/>
        <end position="29"/>
    </location>
</feature>
<protein>
    <submittedName>
        <fullName evidence="3">Uncharacterized protein involved in outer membrane biogenesis</fullName>
    </submittedName>
</protein>
<name>A0A2X2TDP0_9ENTR</name>
<keyword evidence="1" id="KW-0472">Membrane</keyword>
<dbReference type="Proteomes" id="UP000251197">
    <property type="component" value="Unassembled WGS sequence"/>
</dbReference>
<dbReference type="AlphaFoldDB" id="A0A2X2TDP0"/>
<sequence>MTKTGKISSVIAGIFLLLVVVAIVVIATFDWNRLKPTINQKVSAELNRPFAIRGDLGVVWERNKDESGWRSWVPWPHVHAEDILLGNPPEIPRSDHGSSAKGGCDACAALAAHQKRSTSPGLKLVEPDARIIRLSEKK</sequence>
<gene>
    <name evidence="3" type="ORF">NCTC12120_02609</name>
</gene>
<proteinExistence type="predicted"/>
<evidence type="ECO:0000313" key="3">
    <source>
        <dbReference type="EMBL" id="SQA98713.1"/>
    </source>
</evidence>
<dbReference type="InterPro" id="IPR007844">
    <property type="entry name" value="AsmA"/>
</dbReference>
<dbReference type="PANTHER" id="PTHR30441:SF9">
    <property type="entry name" value="ASMA FAMILY PROTEIN YHJG"/>
    <property type="match status" value="1"/>
</dbReference>
<keyword evidence="1" id="KW-0812">Transmembrane</keyword>
<dbReference type="GO" id="GO:0005886">
    <property type="term" value="C:plasma membrane"/>
    <property type="evidence" value="ECO:0007669"/>
    <property type="project" value="TreeGrafter"/>
</dbReference>
<dbReference type="PANTHER" id="PTHR30441">
    <property type="entry name" value="DUF748 DOMAIN-CONTAINING PROTEIN"/>
    <property type="match status" value="1"/>
</dbReference>
<dbReference type="InterPro" id="IPR052894">
    <property type="entry name" value="AsmA-related"/>
</dbReference>
<dbReference type="Pfam" id="PF05170">
    <property type="entry name" value="AsmA"/>
    <property type="match status" value="1"/>
</dbReference>
<dbReference type="EMBL" id="UAVU01000003">
    <property type="protein sequence ID" value="SQA98713.1"/>
    <property type="molecule type" value="Genomic_DNA"/>
</dbReference>
<evidence type="ECO:0000259" key="2">
    <source>
        <dbReference type="Pfam" id="PF05170"/>
    </source>
</evidence>
<reference evidence="3 4" key="1">
    <citation type="submission" date="2018-06" db="EMBL/GenBank/DDBJ databases">
        <authorList>
            <consortium name="Pathogen Informatics"/>
            <person name="Doyle S."/>
        </authorList>
    </citation>
    <scope>NUCLEOTIDE SEQUENCE [LARGE SCALE GENOMIC DNA]</scope>
    <source>
        <strain evidence="3 4">NCTC12120</strain>
    </source>
</reference>
<dbReference type="GO" id="GO:0090313">
    <property type="term" value="P:regulation of protein targeting to membrane"/>
    <property type="evidence" value="ECO:0007669"/>
    <property type="project" value="TreeGrafter"/>
</dbReference>
<evidence type="ECO:0000256" key="1">
    <source>
        <dbReference type="SAM" id="Phobius"/>
    </source>
</evidence>
<organism evidence="3 4">
    <name type="scientific">Cedecea neteri</name>
    <dbReference type="NCBI Taxonomy" id="158822"/>
    <lineage>
        <taxon>Bacteria</taxon>
        <taxon>Pseudomonadati</taxon>
        <taxon>Pseudomonadota</taxon>
        <taxon>Gammaproteobacteria</taxon>
        <taxon>Enterobacterales</taxon>
        <taxon>Enterobacteriaceae</taxon>
        <taxon>Cedecea</taxon>
    </lineage>
</organism>
<evidence type="ECO:0000313" key="4">
    <source>
        <dbReference type="Proteomes" id="UP000251197"/>
    </source>
</evidence>